<dbReference type="EMBL" id="JAINUF010000005">
    <property type="protein sequence ID" value="KAJ8359697.1"/>
    <property type="molecule type" value="Genomic_DNA"/>
</dbReference>
<feature type="region of interest" description="Disordered" evidence="1">
    <location>
        <begin position="59"/>
        <end position="93"/>
    </location>
</feature>
<evidence type="ECO:0000256" key="1">
    <source>
        <dbReference type="SAM" id="MobiDB-lite"/>
    </source>
</evidence>
<dbReference type="AlphaFoldDB" id="A0A9Q1FJ78"/>
<comment type="caution">
    <text evidence="2">The sequence shown here is derived from an EMBL/GenBank/DDBJ whole genome shotgun (WGS) entry which is preliminary data.</text>
</comment>
<evidence type="ECO:0000313" key="2">
    <source>
        <dbReference type="EMBL" id="KAJ8359697.1"/>
    </source>
</evidence>
<sequence>MNPGLSLLRKSAPKGKADEALHNPQVIKMSLPIDWQGLFSGVHALLTFLLSSPLSIDVNEGPARSSGGPRPEAPVLGVAPRGVTSSLSRPTPP</sequence>
<protein>
    <submittedName>
        <fullName evidence="2">Uncharacterized protein</fullName>
    </submittedName>
</protein>
<dbReference type="Proteomes" id="UP001152622">
    <property type="component" value="Chromosome 5"/>
</dbReference>
<reference evidence="2" key="1">
    <citation type="journal article" date="2023" name="Science">
        <title>Genome structures resolve the early diversification of teleost fishes.</title>
        <authorList>
            <person name="Parey E."/>
            <person name="Louis A."/>
            <person name="Montfort J."/>
            <person name="Bouchez O."/>
            <person name="Roques C."/>
            <person name="Iampietro C."/>
            <person name="Lluch J."/>
            <person name="Castinel A."/>
            <person name="Donnadieu C."/>
            <person name="Desvignes T."/>
            <person name="Floi Bucao C."/>
            <person name="Jouanno E."/>
            <person name="Wen M."/>
            <person name="Mejri S."/>
            <person name="Dirks R."/>
            <person name="Jansen H."/>
            <person name="Henkel C."/>
            <person name="Chen W.J."/>
            <person name="Zahm M."/>
            <person name="Cabau C."/>
            <person name="Klopp C."/>
            <person name="Thompson A.W."/>
            <person name="Robinson-Rechavi M."/>
            <person name="Braasch I."/>
            <person name="Lecointre G."/>
            <person name="Bobe J."/>
            <person name="Postlethwait J.H."/>
            <person name="Berthelot C."/>
            <person name="Roest Crollius H."/>
            <person name="Guiguen Y."/>
        </authorList>
    </citation>
    <scope>NUCLEOTIDE SEQUENCE</scope>
    <source>
        <strain evidence="2">WJC10195</strain>
    </source>
</reference>
<feature type="compositionally biased region" description="Polar residues" evidence="1">
    <location>
        <begin position="83"/>
        <end position="93"/>
    </location>
</feature>
<name>A0A9Q1FJ78_SYNKA</name>
<keyword evidence="3" id="KW-1185">Reference proteome</keyword>
<organism evidence="2 3">
    <name type="scientific">Synaphobranchus kaupii</name>
    <name type="common">Kaup's arrowtooth eel</name>
    <dbReference type="NCBI Taxonomy" id="118154"/>
    <lineage>
        <taxon>Eukaryota</taxon>
        <taxon>Metazoa</taxon>
        <taxon>Chordata</taxon>
        <taxon>Craniata</taxon>
        <taxon>Vertebrata</taxon>
        <taxon>Euteleostomi</taxon>
        <taxon>Actinopterygii</taxon>
        <taxon>Neopterygii</taxon>
        <taxon>Teleostei</taxon>
        <taxon>Anguilliformes</taxon>
        <taxon>Synaphobranchidae</taxon>
        <taxon>Synaphobranchus</taxon>
    </lineage>
</organism>
<evidence type="ECO:0000313" key="3">
    <source>
        <dbReference type="Proteomes" id="UP001152622"/>
    </source>
</evidence>
<proteinExistence type="predicted"/>
<accession>A0A9Q1FJ78</accession>
<gene>
    <name evidence="2" type="ORF">SKAU_G00162220</name>
</gene>